<dbReference type="GeneID" id="98658677"/>
<organism evidence="1 2">
    <name type="scientific">Ellagibacter isourolithinifaciens</name>
    <dbReference type="NCBI Taxonomy" id="2137581"/>
    <lineage>
        <taxon>Bacteria</taxon>
        <taxon>Bacillati</taxon>
        <taxon>Actinomycetota</taxon>
        <taxon>Coriobacteriia</taxon>
        <taxon>Eggerthellales</taxon>
        <taxon>Eggerthellaceae</taxon>
        <taxon>Ellagibacter</taxon>
    </lineage>
</organism>
<gene>
    <name evidence="1" type="ORF">F8C90_09660</name>
</gene>
<reference evidence="1 2" key="1">
    <citation type="submission" date="2019-09" db="EMBL/GenBank/DDBJ databases">
        <title>Whole genome shotgun sequencing (WGS) of Ellagibacter isourolithinifaciens DSM 104140(T) and Adlercreutzia muris DSM 29508(T).</title>
        <authorList>
            <person name="Stoll D.A."/>
            <person name="Danylec N."/>
            <person name="Huch M."/>
        </authorList>
    </citation>
    <scope>NUCLEOTIDE SEQUENCE [LARGE SCALE GENOMIC DNA]</scope>
    <source>
        <strain evidence="1 2">DSM 104140</strain>
    </source>
</reference>
<accession>A0A6N6NJT4</accession>
<protein>
    <submittedName>
        <fullName evidence="1">Uncharacterized protein</fullName>
    </submittedName>
</protein>
<evidence type="ECO:0000313" key="2">
    <source>
        <dbReference type="Proteomes" id="UP000468668"/>
    </source>
</evidence>
<dbReference type="EMBL" id="WAJR01000032">
    <property type="protein sequence ID" value="KAB1636653.1"/>
    <property type="molecule type" value="Genomic_DNA"/>
</dbReference>
<evidence type="ECO:0000313" key="1">
    <source>
        <dbReference type="EMBL" id="KAB1636653.1"/>
    </source>
</evidence>
<keyword evidence="2" id="KW-1185">Reference proteome</keyword>
<dbReference type="Proteomes" id="UP000468668">
    <property type="component" value="Unassembled WGS sequence"/>
</dbReference>
<dbReference type="RefSeq" id="WP_158050311.1">
    <property type="nucleotide sequence ID" value="NZ_WAJR01000032.1"/>
</dbReference>
<sequence length="154" mass="16956">MVELSSEEESALRELVDAHERGERAGSVIDRRIAESLTRKGPDGRLSISCRDVRALYDGLVEKGLVDAYVLPRSAEYTYEDLTSAGRCYFKDKATREAREEELRDEQFHRDMKVATISAVMGGVFGLLTGTFGGALGELIAREAIPAALKLFGL</sequence>
<comment type="caution">
    <text evidence="1">The sequence shown here is derived from an EMBL/GenBank/DDBJ whole genome shotgun (WGS) entry which is preliminary data.</text>
</comment>
<name>A0A6N6NJT4_9ACTN</name>
<proteinExistence type="predicted"/>
<dbReference type="OrthoDB" id="9954986at2"/>
<dbReference type="AlphaFoldDB" id="A0A6N6NJT4"/>